<dbReference type="InterPro" id="IPR011009">
    <property type="entry name" value="Kinase-like_dom_sf"/>
</dbReference>
<evidence type="ECO:0000256" key="11">
    <source>
        <dbReference type="SAM" id="MobiDB-lite"/>
    </source>
</evidence>
<accession>A0A7N5K125</accession>
<feature type="compositionally biased region" description="Basic and acidic residues" evidence="11">
    <location>
        <begin position="315"/>
        <end position="325"/>
    </location>
</feature>
<feature type="compositionally biased region" description="Low complexity" evidence="11">
    <location>
        <begin position="436"/>
        <end position="447"/>
    </location>
</feature>
<protein>
    <recommendedName>
        <fullName evidence="2">non-specific serine/threonine protein kinase</fullName>
        <ecNumber evidence="2">2.7.11.1</ecNumber>
    </recommendedName>
</protein>
<reference evidence="14" key="3">
    <citation type="submission" date="2025-09" db="UniProtKB">
        <authorList>
            <consortium name="Ensembl"/>
        </authorList>
    </citation>
    <scope>IDENTIFICATION</scope>
</reference>
<evidence type="ECO:0000256" key="8">
    <source>
        <dbReference type="ARBA" id="ARBA00047899"/>
    </source>
</evidence>
<dbReference type="PROSITE" id="PS00108">
    <property type="entry name" value="PROTEIN_KINASE_ST"/>
    <property type="match status" value="1"/>
</dbReference>
<comment type="similarity">
    <text evidence="1">Belongs to the protein kinase superfamily. STE Ser/Thr protein kinase family. STE20 subfamily.</text>
</comment>
<dbReference type="Pfam" id="PF00780">
    <property type="entry name" value="CNH"/>
    <property type="match status" value="1"/>
</dbReference>
<feature type="compositionally biased region" description="Pro residues" evidence="11">
    <location>
        <begin position="390"/>
        <end position="402"/>
    </location>
</feature>
<keyword evidence="6" id="KW-0418">Kinase</keyword>
<evidence type="ECO:0000256" key="3">
    <source>
        <dbReference type="ARBA" id="ARBA00022527"/>
    </source>
</evidence>
<dbReference type="PANTHER" id="PTHR47096">
    <property type="entry name" value="MISSHAPEN LIKE KINASE 1"/>
    <property type="match status" value="1"/>
</dbReference>
<dbReference type="FunFam" id="1.10.510.10:FF:000003">
    <property type="entry name" value="TRAF2 and NCK-interacting protein kinase isoform 4"/>
    <property type="match status" value="1"/>
</dbReference>
<keyword evidence="15" id="KW-1185">Reference proteome</keyword>
<keyword evidence="3" id="KW-0723">Serine/threonine-protein kinase</keyword>
<dbReference type="GeneTree" id="ENSGT00950000183196"/>
<comment type="catalytic activity">
    <reaction evidence="8">
        <text>L-threonyl-[protein] + ATP = O-phospho-L-threonyl-[protein] + ADP + H(+)</text>
        <dbReference type="Rhea" id="RHEA:46608"/>
        <dbReference type="Rhea" id="RHEA-COMP:11060"/>
        <dbReference type="Rhea" id="RHEA-COMP:11605"/>
        <dbReference type="ChEBI" id="CHEBI:15378"/>
        <dbReference type="ChEBI" id="CHEBI:30013"/>
        <dbReference type="ChEBI" id="CHEBI:30616"/>
        <dbReference type="ChEBI" id="CHEBI:61977"/>
        <dbReference type="ChEBI" id="CHEBI:456216"/>
        <dbReference type="EC" id="2.7.11.1"/>
    </reaction>
</comment>
<evidence type="ECO:0000256" key="9">
    <source>
        <dbReference type="ARBA" id="ARBA00048679"/>
    </source>
</evidence>
<dbReference type="InterPro" id="IPR017441">
    <property type="entry name" value="Protein_kinase_ATP_BS"/>
</dbReference>
<evidence type="ECO:0000256" key="7">
    <source>
        <dbReference type="ARBA" id="ARBA00022840"/>
    </source>
</evidence>
<dbReference type="GO" id="GO:0005829">
    <property type="term" value="C:cytosol"/>
    <property type="evidence" value="ECO:0007669"/>
    <property type="project" value="TreeGrafter"/>
</dbReference>
<evidence type="ECO:0000259" key="12">
    <source>
        <dbReference type="PROSITE" id="PS50011"/>
    </source>
</evidence>
<feature type="compositionally biased region" description="Basic and acidic residues" evidence="11">
    <location>
        <begin position="295"/>
        <end position="307"/>
    </location>
</feature>
<reference evidence="14" key="2">
    <citation type="submission" date="2025-08" db="UniProtKB">
        <authorList>
            <consortium name="Ensembl"/>
        </authorList>
    </citation>
    <scope>IDENTIFICATION</scope>
</reference>
<feature type="region of interest" description="Disordered" evidence="11">
    <location>
        <begin position="436"/>
        <end position="462"/>
    </location>
</feature>
<dbReference type="PROSITE" id="PS00107">
    <property type="entry name" value="PROTEIN_KINASE_ATP"/>
    <property type="match status" value="1"/>
</dbReference>
<evidence type="ECO:0000256" key="10">
    <source>
        <dbReference type="PROSITE-ProRule" id="PRU10141"/>
    </source>
</evidence>
<dbReference type="Proteomes" id="UP000008912">
    <property type="component" value="Unassembled WGS sequence"/>
</dbReference>
<comment type="catalytic activity">
    <reaction evidence="9">
        <text>L-seryl-[protein] + ATP = O-phospho-L-seryl-[protein] + ADP + H(+)</text>
        <dbReference type="Rhea" id="RHEA:17989"/>
        <dbReference type="Rhea" id="RHEA-COMP:9863"/>
        <dbReference type="Rhea" id="RHEA-COMP:11604"/>
        <dbReference type="ChEBI" id="CHEBI:15378"/>
        <dbReference type="ChEBI" id="CHEBI:29999"/>
        <dbReference type="ChEBI" id="CHEBI:30616"/>
        <dbReference type="ChEBI" id="CHEBI:83421"/>
        <dbReference type="ChEBI" id="CHEBI:456216"/>
        <dbReference type="EC" id="2.7.11.1"/>
    </reaction>
</comment>
<reference evidence="14 15" key="1">
    <citation type="journal article" date="2010" name="Nature">
        <title>The sequence and de novo assembly of the giant panda genome.</title>
        <authorList>
            <person name="Li R."/>
            <person name="Fan W."/>
            <person name="Tian G."/>
            <person name="Zhu H."/>
            <person name="He L."/>
            <person name="Cai J."/>
            <person name="Huang Q."/>
            <person name="Cai Q."/>
            <person name="Li B."/>
            <person name="Bai Y."/>
            <person name="Zhang Z."/>
            <person name="Zhang Y."/>
            <person name="Wang W."/>
            <person name="Li J."/>
            <person name="Wei F."/>
            <person name="Li H."/>
            <person name="Jian M."/>
            <person name="Li J."/>
            <person name="Zhang Z."/>
            <person name="Nielsen R."/>
            <person name="Li D."/>
            <person name="Gu W."/>
            <person name="Yang Z."/>
            <person name="Xuan Z."/>
            <person name="Ryder O.A."/>
            <person name="Leung F.C."/>
            <person name="Zhou Y."/>
            <person name="Cao J."/>
            <person name="Sun X."/>
            <person name="Fu Y."/>
            <person name="Fang X."/>
            <person name="Guo X."/>
            <person name="Wang B."/>
            <person name="Hou R."/>
            <person name="Shen F."/>
            <person name="Mu B."/>
            <person name="Ni P."/>
            <person name="Lin R."/>
            <person name="Qian W."/>
            <person name="Wang G."/>
            <person name="Yu C."/>
            <person name="Nie W."/>
            <person name="Wang J."/>
            <person name="Wu Z."/>
            <person name="Liang H."/>
            <person name="Min J."/>
            <person name="Wu Q."/>
            <person name="Cheng S."/>
            <person name="Ruan J."/>
            <person name="Wang M."/>
            <person name="Shi Z."/>
            <person name="Wen M."/>
            <person name="Liu B."/>
            <person name="Ren X."/>
            <person name="Zheng H."/>
            <person name="Dong D."/>
            <person name="Cook K."/>
            <person name="Shan G."/>
            <person name="Zhang H."/>
            <person name="Kosiol C."/>
            <person name="Xie X."/>
            <person name="Lu Z."/>
            <person name="Zheng H."/>
            <person name="Li Y."/>
            <person name="Steiner C.C."/>
            <person name="Lam T.T."/>
            <person name="Lin S."/>
            <person name="Zhang Q."/>
            <person name="Li G."/>
            <person name="Tian J."/>
            <person name="Gong T."/>
            <person name="Liu H."/>
            <person name="Zhang D."/>
            <person name="Fang L."/>
            <person name="Ye C."/>
            <person name="Zhang J."/>
            <person name="Hu W."/>
            <person name="Xu A."/>
            <person name="Ren Y."/>
            <person name="Zhang G."/>
            <person name="Bruford M.W."/>
            <person name="Li Q."/>
            <person name="Ma L."/>
            <person name="Guo Y."/>
            <person name="An N."/>
            <person name="Hu Y."/>
            <person name="Zheng Y."/>
            <person name="Shi Y."/>
            <person name="Li Z."/>
            <person name="Liu Q."/>
            <person name="Chen Y."/>
            <person name="Zhao J."/>
            <person name="Qu N."/>
            <person name="Zhao S."/>
            <person name="Tian F."/>
            <person name="Wang X."/>
            <person name="Wang H."/>
            <person name="Xu L."/>
            <person name="Liu X."/>
            <person name="Vinar T."/>
            <person name="Wang Y."/>
            <person name="Lam T.W."/>
            <person name="Yiu S.M."/>
            <person name="Liu S."/>
            <person name="Zhang H."/>
            <person name="Li D."/>
            <person name="Huang Y."/>
            <person name="Wang X."/>
            <person name="Yang G."/>
            <person name="Jiang Z."/>
            <person name="Wang J."/>
            <person name="Qin N."/>
            <person name="Li L."/>
            <person name="Li J."/>
            <person name="Bolund L."/>
            <person name="Kristiansen K."/>
            <person name="Wong G.K."/>
            <person name="Olson M."/>
            <person name="Zhang X."/>
            <person name="Li S."/>
            <person name="Yang H."/>
            <person name="Wang J."/>
            <person name="Wang J."/>
        </authorList>
    </citation>
    <scope>NUCLEOTIDE SEQUENCE [LARGE SCALE GENOMIC DNA]</scope>
</reference>
<feature type="binding site" evidence="10">
    <location>
        <position position="54"/>
    </location>
    <ligand>
        <name>ATP</name>
        <dbReference type="ChEBI" id="CHEBI:30616"/>
    </ligand>
</feature>
<evidence type="ECO:0000256" key="5">
    <source>
        <dbReference type="ARBA" id="ARBA00022741"/>
    </source>
</evidence>
<dbReference type="AlphaFoldDB" id="A0A7N5K125"/>
<dbReference type="PROSITE" id="PS50011">
    <property type="entry name" value="PROTEIN_KINASE_DOM"/>
    <property type="match status" value="1"/>
</dbReference>
<evidence type="ECO:0000256" key="2">
    <source>
        <dbReference type="ARBA" id="ARBA00012513"/>
    </source>
</evidence>
<gene>
    <name evidence="14" type="primary">MINK1</name>
</gene>
<organism evidence="14 15">
    <name type="scientific">Ailuropoda melanoleuca</name>
    <name type="common">Giant panda</name>
    <dbReference type="NCBI Taxonomy" id="9646"/>
    <lineage>
        <taxon>Eukaryota</taxon>
        <taxon>Metazoa</taxon>
        <taxon>Chordata</taxon>
        <taxon>Craniata</taxon>
        <taxon>Vertebrata</taxon>
        <taxon>Euteleostomi</taxon>
        <taxon>Mammalia</taxon>
        <taxon>Eutheria</taxon>
        <taxon>Laurasiatheria</taxon>
        <taxon>Carnivora</taxon>
        <taxon>Caniformia</taxon>
        <taxon>Ursidae</taxon>
        <taxon>Ailuropoda</taxon>
    </lineage>
</organism>
<evidence type="ECO:0000313" key="15">
    <source>
        <dbReference type="Proteomes" id="UP000008912"/>
    </source>
</evidence>
<proteinExistence type="inferred from homology"/>
<dbReference type="InterPro" id="IPR001180">
    <property type="entry name" value="CNH_dom"/>
</dbReference>
<keyword evidence="7 10" id="KW-0067">ATP-binding</keyword>
<keyword evidence="5 10" id="KW-0547">Nucleotide-binding</keyword>
<evidence type="ECO:0000259" key="13">
    <source>
        <dbReference type="PROSITE" id="PS50219"/>
    </source>
</evidence>
<dbReference type="SUPFAM" id="SSF56112">
    <property type="entry name" value="Protein kinase-like (PK-like)"/>
    <property type="match status" value="1"/>
</dbReference>
<evidence type="ECO:0000313" key="14">
    <source>
        <dbReference type="Ensembl" id="ENSAMEP00000033072.1"/>
    </source>
</evidence>
<sequence>RLLVTPAEAAADSQSLLLPDPAGIFELVEVVGNGTYGQVYKGRHVKTGQLAAIKVMDVTEDEEEEIKQEINMLKKYSHHRNIATYYGAFVKKSPPGNDDQLWLVMEFCGAGSVTDLVKNTKGNALKEDCIAYICREILRGLAHLHAHKVIHRDIKGQNVLLTENAEVKLVDFGVSAQLDRTVGRRNTFIGTPYWMAPEVIACDENPDATYDYRSDIWSLGITAIEMAEGAPPLCDMHPMRALFLIPRNPPPRLKSKKWSKKFTDFIDTCLIKTYLSRPPTEQLLKSPFIRDQPTERQVRIQLKDHIDRSRKKRGEKGQRTSREVEGQQGGPPPQRSSSRPYPPPLQRLGLPVRGDLLPKLQPYRPFGMGTLQAPGEDPSCPGSWRKGLPAPAPGHAPLSPLPLPWAQEYKRKQLEEQRQSERLQRQLQQEHAYLKSLQQQQQLQKQQGPPGDRKPLYHYGRGVSPADKPAWAREVLPLASLRGAAEGTCCWAQARPRRQQRHLRLGILPRVHPSLHLLLSPPSPCPAEYSEAPPPTAGVGVRRGGGGGCSSPPPALFPEALVGGEGGRLDQLQYDVRKGSVVNVNPTNTRAHSETPEIRKYKKRFNSEILCAALWGVNLLVGTENGLMLLDRSGQGKVYGLIGRRRFQQMDVLEGLNLLITISGKRNKLRVYYLSWLRNKILHNDPEVEKKQGWTTVGDMEGCGHYRVVKYERIKFLVIALKSSVEVYAWAPKPYHKFMAFKSFADLPHRPLLVDLTVEGGQRLKVIYGSSAGFHAVDVDSGNSYDIYIPVHIQSQITPHAIIFLPNTDGMEMLLCYEDEGVYVNTYGRIIKDVVLQWGEMPTSVAYICSNQIMGWGEKAIEIRSVETGHLDGFLCERNDKVFFASVRSGGSSQVYFMTLNRNCIMNW</sequence>
<feature type="domain" description="Protein kinase" evidence="12">
    <location>
        <begin position="25"/>
        <end position="289"/>
    </location>
</feature>
<dbReference type="FunFam" id="3.30.200.20:FF:000006">
    <property type="entry name" value="TRAF2 and NCK-interacting protein kinase isoform 4"/>
    <property type="match status" value="1"/>
</dbReference>
<dbReference type="Gene3D" id="3.30.200.20">
    <property type="entry name" value="Phosphorylase Kinase, domain 1"/>
    <property type="match status" value="1"/>
</dbReference>
<name>A0A7N5K125_AILME</name>
<evidence type="ECO:0000256" key="1">
    <source>
        <dbReference type="ARBA" id="ARBA00008874"/>
    </source>
</evidence>
<keyword evidence="4" id="KW-0808">Transferase</keyword>
<feature type="region of interest" description="Disordered" evidence="11">
    <location>
        <begin position="295"/>
        <end position="402"/>
    </location>
</feature>
<evidence type="ECO:0000256" key="6">
    <source>
        <dbReference type="ARBA" id="ARBA00022777"/>
    </source>
</evidence>
<dbReference type="SMART" id="SM00036">
    <property type="entry name" value="CNH"/>
    <property type="match status" value="1"/>
</dbReference>
<dbReference type="InterPro" id="IPR008271">
    <property type="entry name" value="Ser/Thr_kinase_AS"/>
</dbReference>
<feature type="compositionally biased region" description="Pro residues" evidence="11">
    <location>
        <begin position="330"/>
        <end position="345"/>
    </location>
</feature>
<dbReference type="Pfam" id="PF00069">
    <property type="entry name" value="Pkinase"/>
    <property type="match status" value="1"/>
</dbReference>
<dbReference type="GO" id="GO:0005524">
    <property type="term" value="F:ATP binding"/>
    <property type="evidence" value="ECO:0007669"/>
    <property type="project" value="UniProtKB-UniRule"/>
</dbReference>
<dbReference type="EC" id="2.7.11.1" evidence="2"/>
<dbReference type="SMART" id="SM00220">
    <property type="entry name" value="S_TKc"/>
    <property type="match status" value="1"/>
</dbReference>
<dbReference type="InterPro" id="IPR000719">
    <property type="entry name" value="Prot_kinase_dom"/>
</dbReference>
<dbReference type="InterPro" id="IPR051700">
    <property type="entry name" value="STE20_Ser-Thr_kinase"/>
</dbReference>
<feature type="domain" description="CNH" evidence="13">
    <location>
        <begin position="606"/>
        <end position="892"/>
    </location>
</feature>
<dbReference type="PANTHER" id="PTHR47096:SF1">
    <property type="entry name" value="MISSHAPEN LIKE KINASE 1"/>
    <property type="match status" value="1"/>
</dbReference>
<dbReference type="GO" id="GO:0004674">
    <property type="term" value="F:protein serine/threonine kinase activity"/>
    <property type="evidence" value="ECO:0007669"/>
    <property type="project" value="UniProtKB-KW"/>
</dbReference>
<dbReference type="PROSITE" id="PS50219">
    <property type="entry name" value="CNH"/>
    <property type="match status" value="1"/>
</dbReference>
<dbReference type="Ensembl" id="ENSAMET00000030874.1">
    <property type="protein sequence ID" value="ENSAMEP00000033072.1"/>
    <property type="gene ID" value="ENSAMEG00000015946.2"/>
</dbReference>
<evidence type="ECO:0000256" key="4">
    <source>
        <dbReference type="ARBA" id="ARBA00022679"/>
    </source>
</evidence>
<dbReference type="Gene3D" id="1.10.510.10">
    <property type="entry name" value="Transferase(Phosphotransferase) domain 1"/>
    <property type="match status" value="1"/>
</dbReference>